<keyword evidence="3" id="KW-1185">Reference proteome</keyword>
<comment type="caution">
    <text evidence="2">The sequence shown here is derived from an EMBL/GenBank/DDBJ whole genome shotgun (WGS) entry which is preliminary data.</text>
</comment>
<dbReference type="Proteomes" id="UP001165941">
    <property type="component" value="Unassembled WGS sequence"/>
</dbReference>
<keyword evidence="1" id="KW-1133">Transmembrane helix</keyword>
<dbReference type="EMBL" id="PGGH01023862">
    <property type="protein sequence ID" value="NIG58169.1"/>
    <property type="molecule type" value="Genomic_DNA"/>
</dbReference>
<evidence type="ECO:0000313" key="2">
    <source>
        <dbReference type="EMBL" id="NIG58169.1"/>
    </source>
</evidence>
<reference evidence="2" key="1">
    <citation type="submission" date="2018-05" db="EMBL/GenBank/DDBJ databases">
        <authorList>
            <person name="Pedro S.L.S."/>
            <person name="Freitas R.C."/>
            <person name="Barreto A.S."/>
            <person name="Lima A.O.S."/>
        </authorList>
    </citation>
    <scope>NUCLEOTIDE SEQUENCE</scope>
    <source>
        <strain evidence="2">BP203</strain>
        <tissue evidence="2">Muscle</tissue>
    </source>
</reference>
<sequence>MGFAKQIKLLLWKNWTLRKRQKVRFVVELVWPLSLFLVLIWLRNVSPLYSQHECKHNGGRGIRIRDVLKDEETLTLFLIKSIGLSDSVVYLLVNSQVRPEQFAHGVPDLVLKDIACSEALLERFLIFPQRRAAQTVRDALCSLSQGTLQWMEDTLYANVDFFKLFHVKKTNKTRENVIENFQKFGKPDLAPHCVQSCIPDRLLGTQSYLLFC</sequence>
<feature type="transmembrane region" description="Helical" evidence="1">
    <location>
        <begin position="23"/>
        <end position="42"/>
    </location>
</feature>
<accession>A0ABX0S0G3</accession>
<keyword evidence="1" id="KW-0472">Membrane</keyword>
<name>A0ABX0S0G3_PONBL</name>
<keyword evidence="1" id="KW-0812">Transmembrane</keyword>
<evidence type="ECO:0000256" key="1">
    <source>
        <dbReference type="SAM" id="Phobius"/>
    </source>
</evidence>
<evidence type="ECO:0000313" key="3">
    <source>
        <dbReference type="Proteomes" id="UP001165941"/>
    </source>
</evidence>
<gene>
    <name evidence="2" type="ORF">BU61_752</name>
</gene>
<proteinExistence type="predicted"/>
<organism evidence="2 3">
    <name type="scientific">Pontoporia blainvillei</name>
    <name type="common">Franciscana</name>
    <name type="synonym">Delphinus blainvillei</name>
    <dbReference type="NCBI Taxonomy" id="48723"/>
    <lineage>
        <taxon>Eukaryota</taxon>
        <taxon>Metazoa</taxon>
        <taxon>Chordata</taxon>
        <taxon>Craniata</taxon>
        <taxon>Vertebrata</taxon>
        <taxon>Euteleostomi</taxon>
        <taxon>Mammalia</taxon>
        <taxon>Eutheria</taxon>
        <taxon>Laurasiatheria</taxon>
        <taxon>Artiodactyla</taxon>
        <taxon>Whippomorpha</taxon>
        <taxon>Cetacea</taxon>
        <taxon>Odontoceti</taxon>
        <taxon>Pontoporiidae</taxon>
        <taxon>Pontoporia</taxon>
    </lineage>
</organism>
<protein>
    <submittedName>
        <fullName evidence="2">Retinal-specific ATP-binding cassette transporter-like</fullName>
    </submittedName>
</protein>